<dbReference type="PANTHER" id="PTHR27002:SF1108">
    <property type="entry name" value="CYSTEINE-RICH RECEPTOR-KINASE-LIKE PROTEIN"/>
    <property type="match status" value="1"/>
</dbReference>
<dbReference type="InterPro" id="IPR038408">
    <property type="entry name" value="GNK2_sf"/>
</dbReference>
<keyword evidence="7 14" id="KW-0547">Nucleotide-binding</keyword>
<dbReference type="FunFam" id="3.30.200.20:FF:000142">
    <property type="entry name" value="Cysteine-rich receptor-like protein kinase 10"/>
    <property type="match status" value="1"/>
</dbReference>
<feature type="domain" description="Gnk2-homologous" evidence="18">
    <location>
        <begin position="92"/>
        <end position="201"/>
    </location>
</feature>
<dbReference type="Pfam" id="PF07714">
    <property type="entry name" value="PK_Tyr_Ser-Thr"/>
    <property type="match status" value="1"/>
</dbReference>
<dbReference type="InterPro" id="IPR011009">
    <property type="entry name" value="Kinase-like_dom_sf"/>
</dbReference>
<evidence type="ECO:0000313" key="19">
    <source>
        <dbReference type="EMBL" id="EXB67311.1"/>
    </source>
</evidence>
<evidence type="ECO:0000259" key="18">
    <source>
        <dbReference type="PROSITE" id="PS51473"/>
    </source>
</evidence>
<dbReference type="PROSITE" id="PS00107">
    <property type="entry name" value="PROTEIN_KINASE_ATP"/>
    <property type="match status" value="1"/>
</dbReference>
<protein>
    <submittedName>
        <fullName evidence="19">Cysteine-rich receptor-like protein kinase 25</fullName>
    </submittedName>
</protein>
<dbReference type="Proteomes" id="UP000030645">
    <property type="component" value="Unassembled WGS sequence"/>
</dbReference>
<evidence type="ECO:0000256" key="8">
    <source>
        <dbReference type="ARBA" id="ARBA00022777"/>
    </source>
</evidence>
<name>W9REI1_9ROSA</name>
<evidence type="ECO:0000256" key="2">
    <source>
        <dbReference type="ARBA" id="ARBA00022527"/>
    </source>
</evidence>
<feature type="signal peptide" evidence="16">
    <location>
        <begin position="1"/>
        <end position="22"/>
    </location>
</feature>
<evidence type="ECO:0000256" key="15">
    <source>
        <dbReference type="SAM" id="Phobius"/>
    </source>
</evidence>
<gene>
    <name evidence="19" type="ORF">L484_025793</name>
</gene>
<comment type="subcellular location">
    <subcellularLocation>
        <location evidence="1">Membrane</location>
        <topology evidence="1">Single-pass membrane protein</topology>
    </subcellularLocation>
</comment>
<feature type="transmembrane region" description="Helical" evidence="15">
    <location>
        <begin position="232"/>
        <end position="255"/>
    </location>
</feature>
<dbReference type="eggNOG" id="ENOG502QWDY">
    <property type="taxonomic scope" value="Eukaryota"/>
</dbReference>
<dbReference type="InterPro" id="IPR000719">
    <property type="entry name" value="Prot_kinase_dom"/>
</dbReference>
<evidence type="ECO:0000256" key="12">
    <source>
        <dbReference type="ARBA" id="ARBA00023170"/>
    </source>
</evidence>
<keyword evidence="10 15" id="KW-1133">Transmembrane helix</keyword>
<dbReference type="Pfam" id="PF01657">
    <property type="entry name" value="Stress-antifung"/>
    <property type="match status" value="2"/>
</dbReference>
<keyword evidence="2" id="KW-0723">Serine/threonine-protein kinase</keyword>
<dbReference type="GO" id="GO:0004674">
    <property type="term" value="F:protein serine/threonine kinase activity"/>
    <property type="evidence" value="ECO:0007669"/>
    <property type="project" value="UniProtKB-KW"/>
</dbReference>
<keyword evidence="9 14" id="KW-0067">ATP-binding</keyword>
<evidence type="ECO:0000256" key="10">
    <source>
        <dbReference type="ARBA" id="ARBA00022989"/>
    </source>
</evidence>
<proteinExistence type="predicted"/>
<evidence type="ECO:0000256" key="4">
    <source>
        <dbReference type="ARBA" id="ARBA00022692"/>
    </source>
</evidence>
<dbReference type="EMBL" id="KE344562">
    <property type="protein sequence ID" value="EXB67311.1"/>
    <property type="molecule type" value="Genomic_DNA"/>
</dbReference>
<dbReference type="InterPro" id="IPR017441">
    <property type="entry name" value="Protein_kinase_ATP_BS"/>
</dbReference>
<keyword evidence="3" id="KW-0808">Transferase</keyword>
<evidence type="ECO:0000256" key="3">
    <source>
        <dbReference type="ARBA" id="ARBA00022679"/>
    </source>
</evidence>
<keyword evidence="13" id="KW-0325">Glycoprotein</keyword>
<evidence type="ECO:0000256" key="6">
    <source>
        <dbReference type="ARBA" id="ARBA00022737"/>
    </source>
</evidence>
<accession>W9REI1</accession>
<keyword evidence="4 15" id="KW-0812">Transmembrane</keyword>
<evidence type="ECO:0000259" key="17">
    <source>
        <dbReference type="PROSITE" id="PS50011"/>
    </source>
</evidence>
<evidence type="ECO:0000256" key="13">
    <source>
        <dbReference type="ARBA" id="ARBA00023180"/>
    </source>
</evidence>
<dbReference type="PANTHER" id="PTHR27002">
    <property type="entry name" value="RECEPTOR-LIKE SERINE/THREONINE-PROTEIN KINASE SD1-8"/>
    <property type="match status" value="1"/>
</dbReference>
<dbReference type="SUPFAM" id="SSF56112">
    <property type="entry name" value="Protein kinase-like (PK-like)"/>
    <property type="match status" value="1"/>
</dbReference>
<organism evidence="19 20">
    <name type="scientific">Morus notabilis</name>
    <dbReference type="NCBI Taxonomy" id="981085"/>
    <lineage>
        <taxon>Eukaryota</taxon>
        <taxon>Viridiplantae</taxon>
        <taxon>Streptophyta</taxon>
        <taxon>Embryophyta</taxon>
        <taxon>Tracheophyta</taxon>
        <taxon>Spermatophyta</taxon>
        <taxon>Magnoliopsida</taxon>
        <taxon>eudicotyledons</taxon>
        <taxon>Gunneridae</taxon>
        <taxon>Pentapetalae</taxon>
        <taxon>rosids</taxon>
        <taxon>fabids</taxon>
        <taxon>Rosales</taxon>
        <taxon>Moraceae</taxon>
        <taxon>Moreae</taxon>
        <taxon>Morus</taxon>
    </lineage>
</organism>
<dbReference type="PROSITE" id="PS50011">
    <property type="entry name" value="PROTEIN_KINASE_DOM"/>
    <property type="match status" value="1"/>
</dbReference>
<dbReference type="Gene3D" id="3.30.430.20">
    <property type="entry name" value="Gnk2 domain, C-X8-C-X2-C motif"/>
    <property type="match status" value="2"/>
</dbReference>
<evidence type="ECO:0000256" key="11">
    <source>
        <dbReference type="ARBA" id="ARBA00023136"/>
    </source>
</evidence>
<keyword evidence="8 19" id="KW-0418">Kinase</keyword>
<sequence>MASSSLLYLAFAFINHISLLAACQDYFCTSPANYTSNSIHEANLNTTLSSLHAKSLLPNGFHNASTGMGRDRVYGLFQCRGDISPDFARDVSKPARKQLKDSVYSKSISPLLVQPALRSLVEGLVLRALSSGKLFATGKFDNLSFLGTVYGLVQCTLDITSKECRQCQSIPIEDTTACCYGRQGGRILKPSCSIRYGRVPFNKSRPAPLAAPSSFGIGENLSTGKEEISKGILAIFLTFVSVLLVSALLGCLFGVQRSRKKSYHATVKEKAATQFAKAPSSLKFDLDTIKTATNHFSCDNMIGEGGFGRVYKGKLKNGQVIAVKRLAIGSRQGAEEFLNEVTLLAKLQDCNLVRLFGFCLEREEKILIYEFVPNKSLDYFLFG</sequence>
<dbReference type="PROSITE" id="PS51473">
    <property type="entry name" value="GNK2"/>
    <property type="match status" value="1"/>
</dbReference>
<evidence type="ECO:0000256" key="16">
    <source>
        <dbReference type="SAM" id="SignalP"/>
    </source>
</evidence>
<evidence type="ECO:0000256" key="7">
    <source>
        <dbReference type="ARBA" id="ARBA00022741"/>
    </source>
</evidence>
<keyword evidence="11 15" id="KW-0472">Membrane</keyword>
<dbReference type="GO" id="GO:0042742">
    <property type="term" value="P:defense response to bacterium"/>
    <property type="evidence" value="ECO:0007669"/>
    <property type="project" value="TreeGrafter"/>
</dbReference>
<evidence type="ECO:0000313" key="20">
    <source>
        <dbReference type="Proteomes" id="UP000030645"/>
    </source>
</evidence>
<reference evidence="20" key="1">
    <citation type="submission" date="2013-01" db="EMBL/GenBank/DDBJ databases">
        <title>Draft Genome Sequence of a Mulberry Tree, Morus notabilis C.K. Schneid.</title>
        <authorList>
            <person name="He N."/>
            <person name="Zhao S."/>
        </authorList>
    </citation>
    <scope>NUCLEOTIDE SEQUENCE</scope>
</reference>
<dbReference type="GO" id="GO:0005524">
    <property type="term" value="F:ATP binding"/>
    <property type="evidence" value="ECO:0007669"/>
    <property type="project" value="UniProtKB-UniRule"/>
</dbReference>
<dbReference type="GO" id="GO:0005886">
    <property type="term" value="C:plasma membrane"/>
    <property type="evidence" value="ECO:0007669"/>
    <property type="project" value="TreeGrafter"/>
</dbReference>
<evidence type="ECO:0000256" key="9">
    <source>
        <dbReference type="ARBA" id="ARBA00022840"/>
    </source>
</evidence>
<dbReference type="AlphaFoldDB" id="W9REI1"/>
<evidence type="ECO:0000256" key="5">
    <source>
        <dbReference type="ARBA" id="ARBA00022729"/>
    </source>
</evidence>
<dbReference type="Gene3D" id="3.30.200.20">
    <property type="entry name" value="Phosphorylase Kinase, domain 1"/>
    <property type="match status" value="1"/>
</dbReference>
<dbReference type="InterPro" id="IPR002902">
    <property type="entry name" value="GNK2"/>
</dbReference>
<keyword evidence="5 16" id="KW-0732">Signal</keyword>
<keyword evidence="20" id="KW-1185">Reference proteome</keyword>
<evidence type="ECO:0000256" key="1">
    <source>
        <dbReference type="ARBA" id="ARBA00004167"/>
    </source>
</evidence>
<feature type="binding site" evidence="14">
    <location>
        <position position="324"/>
    </location>
    <ligand>
        <name>ATP</name>
        <dbReference type="ChEBI" id="CHEBI:30616"/>
    </ligand>
</feature>
<evidence type="ECO:0000256" key="14">
    <source>
        <dbReference type="PROSITE-ProRule" id="PRU10141"/>
    </source>
</evidence>
<keyword evidence="12 19" id="KW-0675">Receptor</keyword>
<dbReference type="CDD" id="cd23509">
    <property type="entry name" value="Gnk2-like"/>
    <property type="match status" value="1"/>
</dbReference>
<feature type="domain" description="Protein kinase" evidence="17">
    <location>
        <begin position="296"/>
        <end position="383"/>
    </location>
</feature>
<dbReference type="InterPro" id="IPR001245">
    <property type="entry name" value="Ser-Thr/Tyr_kinase_cat_dom"/>
</dbReference>
<keyword evidence="6" id="KW-0677">Repeat</keyword>
<feature type="chain" id="PRO_5004932532" evidence="16">
    <location>
        <begin position="23"/>
        <end position="383"/>
    </location>
</feature>